<dbReference type="AlphaFoldDB" id="A0A9J6ZUD6"/>
<dbReference type="SUPFAM" id="SSF81901">
    <property type="entry name" value="HCP-like"/>
    <property type="match status" value="1"/>
</dbReference>
<dbReference type="InterPro" id="IPR011990">
    <property type="entry name" value="TPR-like_helical_dom_sf"/>
</dbReference>
<dbReference type="EMBL" id="CP090569">
    <property type="protein sequence ID" value="USF86451.1"/>
    <property type="molecule type" value="Genomic_DNA"/>
</dbReference>
<feature type="chain" id="PRO_5039921726" evidence="1">
    <location>
        <begin position="23"/>
        <end position="114"/>
    </location>
</feature>
<dbReference type="PANTHER" id="PTHR45011">
    <property type="entry name" value="DAP3-BINDING CELL DEATH ENHANCER 1"/>
    <property type="match status" value="1"/>
</dbReference>
<gene>
    <name evidence="2" type="ORF">L0Y14_09890</name>
</gene>
<dbReference type="SMART" id="SM00671">
    <property type="entry name" value="SEL1"/>
    <property type="match status" value="1"/>
</dbReference>
<name>A0A9J6ZUD6_9GAMM</name>
<organism evidence="2 3">
    <name type="scientific">Candidatus Endoriftia persephonae</name>
    <dbReference type="NCBI Taxonomy" id="393765"/>
    <lineage>
        <taxon>Bacteria</taxon>
        <taxon>Pseudomonadati</taxon>
        <taxon>Pseudomonadota</taxon>
        <taxon>Gammaproteobacteria</taxon>
        <taxon>Chromatiales</taxon>
        <taxon>Sedimenticolaceae</taxon>
        <taxon>Candidatus Endoriftia</taxon>
    </lineage>
</organism>
<dbReference type="PROSITE" id="PS51257">
    <property type="entry name" value="PROKAR_LIPOPROTEIN"/>
    <property type="match status" value="1"/>
</dbReference>
<keyword evidence="1" id="KW-0732">Signal</keyword>
<evidence type="ECO:0000313" key="2">
    <source>
        <dbReference type="EMBL" id="USF86451.1"/>
    </source>
</evidence>
<dbReference type="InterPro" id="IPR006597">
    <property type="entry name" value="Sel1-like"/>
</dbReference>
<dbReference type="Gene3D" id="1.25.40.10">
    <property type="entry name" value="Tetratricopeptide repeat domain"/>
    <property type="match status" value="1"/>
</dbReference>
<proteinExistence type="predicted"/>
<keyword evidence="3" id="KW-1185">Reference proteome</keyword>
<dbReference type="PANTHER" id="PTHR45011:SF1">
    <property type="entry name" value="DAP3-BINDING CELL DEATH ENHANCER 1"/>
    <property type="match status" value="1"/>
</dbReference>
<feature type="signal peptide" evidence="1">
    <location>
        <begin position="1"/>
        <end position="22"/>
    </location>
</feature>
<protein>
    <submittedName>
        <fullName evidence="2">Sel1 repeat family protein</fullName>
    </submittedName>
</protein>
<dbReference type="Pfam" id="PF08238">
    <property type="entry name" value="Sel1"/>
    <property type="match status" value="1"/>
</dbReference>
<accession>A0A9J6ZUD6</accession>
<evidence type="ECO:0000313" key="3">
    <source>
        <dbReference type="Proteomes" id="UP001056649"/>
    </source>
</evidence>
<evidence type="ECO:0000256" key="1">
    <source>
        <dbReference type="SAM" id="SignalP"/>
    </source>
</evidence>
<dbReference type="RefSeq" id="WP_005964050.1">
    <property type="nucleotide sequence ID" value="NZ_CP090569.1"/>
</dbReference>
<dbReference type="Proteomes" id="UP001056649">
    <property type="component" value="Chromosome"/>
</dbReference>
<dbReference type="InterPro" id="IPR052748">
    <property type="entry name" value="ISR_Activator"/>
</dbReference>
<dbReference type="KEGG" id="eps:L0Y14_09890"/>
<sequence>MKSATHATSLFTAIPLSLLLLAGCSSTTQQEEQLNNPDWVMEKVEEAYKKKEYERAFHLLFPVAVAGDARAQYTLGYLYHHGFGVEKDDQQAMQWIQRAAAQGHAKAIKALKNR</sequence>
<reference evidence="2" key="1">
    <citation type="journal article" date="2022" name="Mol. Ecol. Resour.">
        <title>The complete and closed genome of the facultative generalist Candidatus Endoriftia persephone from deep-sea hydrothermal vents.</title>
        <authorList>
            <person name="de Oliveira A.L."/>
            <person name="Srivastava A."/>
            <person name="Espada-Hinojosa S."/>
            <person name="Bright M."/>
        </authorList>
    </citation>
    <scope>NUCLEOTIDE SEQUENCE</scope>
    <source>
        <strain evidence="2">Tica-EPR-9o50.N</strain>
    </source>
</reference>